<dbReference type="EMBL" id="JAGGKP010000002">
    <property type="protein sequence ID" value="MBP1936762.1"/>
    <property type="molecule type" value="Genomic_DNA"/>
</dbReference>
<dbReference type="Pfam" id="PF00005">
    <property type="entry name" value="ABC_tran"/>
    <property type="match status" value="1"/>
</dbReference>
<dbReference type="SMART" id="SM00382">
    <property type="entry name" value="AAA"/>
    <property type="match status" value="1"/>
</dbReference>
<sequence length="251" mass="27829">MTAMIEMKNVQKLFGPHHVLKDINLSAERGKVLVIIGPSGSGKSTLLRCMNLLEMPTEGSLTVGDIRMEFHDGNKPKRDQVLTLRRQTGMVFQSYNLFPHMTVLANVMEAQVIVLKRSIEEARKRATELLRKVGLADKANAYPSQLSGGQQQRVGIARAMAVDPKVLLFDEPTSALDPELVGEVLKVIQELAAEGMTMVIVTHEMKFASQVADKVIMVDEGCIIAEGTPEEIIQNPAHERVRSFLSRITER</sequence>
<dbReference type="Proteomes" id="UP001519273">
    <property type="component" value="Unassembled WGS sequence"/>
</dbReference>
<comment type="subcellular location">
    <subcellularLocation>
        <location evidence="1">Cell membrane</location>
        <topology evidence="1">Peripheral membrane protein</topology>
    </subcellularLocation>
</comment>
<dbReference type="InterPro" id="IPR017871">
    <property type="entry name" value="ABC_transporter-like_CS"/>
</dbReference>
<keyword evidence="3" id="KW-1003">Cell membrane</keyword>
<dbReference type="InterPro" id="IPR050086">
    <property type="entry name" value="MetN_ABC_transporter-like"/>
</dbReference>
<accession>A0ABS4H310</accession>
<keyword evidence="9" id="KW-0378">Hydrolase</keyword>
<dbReference type="CDD" id="cd03262">
    <property type="entry name" value="ABC_HisP_GlnQ"/>
    <property type="match status" value="1"/>
</dbReference>
<feature type="domain" description="ABC transporter" evidence="8">
    <location>
        <begin position="5"/>
        <end position="245"/>
    </location>
</feature>
<keyword evidence="6" id="KW-0472">Membrane</keyword>
<evidence type="ECO:0000259" key="8">
    <source>
        <dbReference type="PROSITE" id="PS50893"/>
    </source>
</evidence>
<dbReference type="PANTHER" id="PTHR43166:SF35">
    <property type="entry name" value="L-CYSTINE IMPORT ATP-BINDING PROTEIN TCYN"/>
    <property type="match status" value="1"/>
</dbReference>
<keyword evidence="2" id="KW-0813">Transport</keyword>
<dbReference type="GO" id="GO:0005524">
    <property type="term" value="F:ATP binding"/>
    <property type="evidence" value="ECO:0007669"/>
    <property type="project" value="UniProtKB-KW"/>
</dbReference>
<evidence type="ECO:0000256" key="1">
    <source>
        <dbReference type="ARBA" id="ARBA00004202"/>
    </source>
</evidence>
<dbReference type="PROSITE" id="PS00211">
    <property type="entry name" value="ABC_TRANSPORTER_1"/>
    <property type="match status" value="1"/>
</dbReference>
<evidence type="ECO:0000256" key="4">
    <source>
        <dbReference type="ARBA" id="ARBA00022741"/>
    </source>
</evidence>
<evidence type="ECO:0000256" key="6">
    <source>
        <dbReference type="ARBA" id="ARBA00023136"/>
    </source>
</evidence>
<keyword evidence="7" id="KW-0175">Coiled coil</keyword>
<dbReference type="InterPro" id="IPR030679">
    <property type="entry name" value="ABC_ATPase_HisP-typ"/>
</dbReference>
<dbReference type="InterPro" id="IPR003593">
    <property type="entry name" value="AAA+_ATPase"/>
</dbReference>
<proteinExistence type="predicted"/>
<reference evidence="9 10" key="1">
    <citation type="submission" date="2021-03" db="EMBL/GenBank/DDBJ databases">
        <title>Genomic Encyclopedia of Type Strains, Phase IV (KMG-IV): sequencing the most valuable type-strain genomes for metagenomic binning, comparative biology and taxonomic classification.</title>
        <authorList>
            <person name="Goeker M."/>
        </authorList>
    </citation>
    <scope>NUCLEOTIDE SEQUENCE [LARGE SCALE GENOMIC DNA]</scope>
    <source>
        <strain evidence="9 10">DSM 23491</strain>
    </source>
</reference>
<evidence type="ECO:0000313" key="10">
    <source>
        <dbReference type="Proteomes" id="UP001519273"/>
    </source>
</evidence>
<keyword evidence="10" id="KW-1185">Reference proteome</keyword>
<gene>
    <name evidence="9" type="ORF">J2Z20_001643</name>
</gene>
<organism evidence="9 10">
    <name type="scientific">Paenibacillus sediminis</name>
    <dbReference type="NCBI Taxonomy" id="664909"/>
    <lineage>
        <taxon>Bacteria</taxon>
        <taxon>Bacillati</taxon>
        <taxon>Bacillota</taxon>
        <taxon>Bacilli</taxon>
        <taxon>Bacillales</taxon>
        <taxon>Paenibacillaceae</taxon>
        <taxon>Paenibacillus</taxon>
    </lineage>
</organism>
<evidence type="ECO:0000256" key="2">
    <source>
        <dbReference type="ARBA" id="ARBA00022448"/>
    </source>
</evidence>
<keyword evidence="4" id="KW-0547">Nucleotide-binding</keyword>
<dbReference type="EC" id="3.6.3.-" evidence="9"/>
<comment type="caution">
    <text evidence="9">The sequence shown here is derived from an EMBL/GenBank/DDBJ whole genome shotgun (WGS) entry which is preliminary data.</text>
</comment>
<dbReference type="PANTHER" id="PTHR43166">
    <property type="entry name" value="AMINO ACID IMPORT ATP-BINDING PROTEIN"/>
    <property type="match status" value="1"/>
</dbReference>
<protein>
    <submittedName>
        <fullName evidence="9">Cystine transport system ATP-binding protein</fullName>
        <ecNumber evidence="9">3.6.3.-</ecNumber>
    </submittedName>
</protein>
<dbReference type="PROSITE" id="PS50893">
    <property type="entry name" value="ABC_TRANSPORTER_2"/>
    <property type="match status" value="1"/>
</dbReference>
<evidence type="ECO:0000256" key="5">
    <source>
        <dbReference type="ARBA" id="ARBA00022840"/>
    </source>
</evidence>
<evidence type="ECO:0000256" key="7">
    <source>
        <dbReference type="SAM" id="Coils"/>
    </source>
</evidence>
<dbReference type="SUPFAM" id="SSF52540">
    <property type="entry name" value="P-loop containing nucleoside triphosphate hydrolases"/>
    <property type="match status" value="1"/>
</dbReference>
<feature type="coiled-coil region" evidence="7">
    <location>
        <begin position="105"/>
        <end position="132"/>
    </location>
</feature>
<evidence type="ECO:0000313" key="9">
    <source>
        <dbReference type="EMBL" id="MBP1936762.1"/>
    </source>
</evidence>
<dbReference type="PIRSF" id="PIRSF039085">
    <property type="entry name" value="ABC_ATPase_HisP"/>
    <property type="match status" value="1"/>
</dbReference>
<dbReference type="InterPro" id="IPR003439">
    <property type="entry name" value="ABC_transporter-like_ATP-bd"/>
</dbReference>
<keyword evidence="5 9" id="KW-0067">ATP-binding</keyword>
<dbReference type="GO" id="GO:0016787">
    <property type="term" value="F:hydrolase activity"/>
    <property type="evidence" value="ECO:0007669"/>
    <property type="project" value="UniProtKB-KW"/>
</dbReference>
<name>A0ABS4H310_9BACL</name>
<evidence type="ECO:0000256" key="3">
    <source>
        <dbReference type="ARBA" id="ARBA00022475"/>
    </source>
</evidence>
<dbReference type="InterPro" id="IPR027417">
    <property type="entry name" value="P-loop_NTPase"/>
</dbReference>
<dbReference type="Gene3D" id="3.40.50.300">
    <property type="entry name" value="P-loop containing nucleotide triphosphate hydrolases"/>
    <property type="match status" value="1"/>
</dbReference>